<dbReference type="Pfam" id="PF11185">
    <property type="entry name" value="DUF2971"/>
    <property type="match status" value="1"/>
</dbReference>
<protein>
    <submittedName>
        <fullName evidence="1">DUF2971 domain-containing protein</fullName>
    </submittedName>
</protein>
<dbReference type="AlphaFoldDB" id="A0A3E4XEU9"/>
<dbReference type="InterPro" id="IPR021352">
    <property type="entry name" value="DUF2971"/>
</dbReference>
<proteinExistence type="predicted"/>
<dbReference type="Proteomes" id="UP000261295">
    <property type="component" value="Unassembled WGS sequence"/>
</dbReference>
<comment type="caution">
    <text evidence="1">The sequence shown here is derived from an EMBL/GenBank/DDBJ whole genome shotgun (WGS) entry which is preliminary data.</text>
</comment>
<sequence length="366" mass="43307">MNNQKFKEEFKLLLEKTIFPSDIKDEERSRDWNNIISYTMANVPSKLYRFRAYNDYSVDSLKNNTISLVRPDMFYDMYDSLIYVDTTKIESLIKNALSPASLLKFIEYCHKKKEVPPLFSSIFNDEICQSVLENILSMSTDNIVDGVKAISTWDITPIKEFVKRSVVLTEKLIKENPMTKIACFTEDVCSKIMWDRYADGYKGFAVEYDFSEYVFSLCAKCDKRDCLDRVHPYLFPIIYSDCRYDATEIVHYYSTLDMSQQTKSQNNIPFPDTLFWIKAFLYKDKETYVYEKEWRFMCCCENRVQENHIELTVKKPTAIYYGTYLPLEQKKKLSLIARSKGIKEYEMYVNNNTASYSLNYREIEND</sequence>
<reference evidence="1 2" key="1">
    <citation type="submission" date="2018-08" db="EMBL/GenBank/DDBJ databases">
        <title>A genome reference for cultivated species of the human gut microbiota.</title>
        <authorList>
            <person name="Zou Y."/>
            <person name="Xue W."/>
            <person name="Luo G."/>
        </authorList>
    </citation>
    <scope>NUCLEOTIDE SEQUENCE [LARGE SCALE GENOMIC DNA]</scope>
    <source>
        <strain evidence="1 2">OM07-9</strain>
    </source>
</reference>
<evidence type="ECO:0000313" key="2">
    <source>
        <dbReference type="Proteomes" id="UP000261295"/>
    </source>
</evidence>
<dbReference type="RefSeq" id="WP_117749791.1">
    <property type="nucleotide sequence ID" value="NZ_QSTL01000019.1"/>
</dbReference>
<accession>A0A3E4XEU9</accession>
<organism evidence="1 2">
    <name type="scientific">Bacteroides uniformis</name>
    <dbReference type="NCBI Taxonomy" id="820"/>
    <lineage>
        <taxon>Bacteria</taxon>
        <taxon>Pseudomonadati</taxon>
        <taxon>Bacteroidota</taxon>
        <taxon>Bacteroidia</taxon>
        <taxon>Bacteroidales</taxon>
        <taxon>Bacteroidaceae</taxon>
        <taxon>Bacteroides</taxon>
    </lineage>
</organism>
<name>A0A3E4XEU9_BACUN</name>
<evidence type="ECO:0000313" key="1">
    <source>
        <dbReference type="EMBL" id="RGM52998.1"/>
    </source>
</evidence>
<dbReference type="EMBL" id="QSTL01000019">
    <property type="protein sequence ID" value="RGM52998.1"/>
    <property type="molecule type" value="Genomic_DNA"/>
</dbReference>
<gene>
    <name evidence="1" type="ORF">DXC07_17285</name>
</gene>